<gene>
    <name evidence="1" type="ORF">CRN84_21665</name>
</gene>
<evidence type="ECO:0000313" key="2">
    <source>
        <dbReference type="Proteomes" id="UP000224974"/>
    </source>
</evidence>
<proteinExistence type="predicted"/>
<protein>
    <recommendedName>
        <fullName evidence="3">Type IV secretion protein Rhs</fullName>
    </recommendedName>
</protein>
<name>A0A2C6C5X5_9GAMM</name>
<keyword evidence="2" id="KW-1185">Reference proteome</keyword>
<dbReference type="EMBL" id="PDDX01000001">
    <property type="protein sequence ID" value="PHI31750.1"/>
    <property type="molecule type" value="Genomic_DNA"/>
</dbReference>
<evidence type="ECO:0000313" key="1">
    <source>
        <dbReference type="EMBL" id="PHI31750.1"/>
    </source>
</evidence>
<organism evidence="1 2">
    <name type="scientific">Budvicia aquatica</name>
    <dbReference type="NCBI Taxonomy" id="82979"/>
    <lineage>
        <taxon>Bacteria</taxon>
        <taxon>Pseudomonadati</taxon>
        <taxon>Pseudomonadota</taxon>
        <taxon>Gammaproteobacteria</taxon>
        <taxon>Enterobacterales</taxon>
        <taxon>Budviciaceae</taxon>
        <taxon>Budvicia</taxon>
    </lineage>
</organism>
<dbReference type="OrthoDB" id="6638150at2"/>
<reference evidence="2" key="1">
    <citation type="submission" date="2017-09" db="EMBL/GenBank/DDBJ databases">
        <title>FDA dAtabase for Regulatory Grade micrObial Sequences (FDA-ARGOS): Supporting development and validation of Infectious Disease Dx tests.</title>
        <authorList>
            <person name="Minogue T."/>
            <person name="Wolcott M."/>
            <person name="Wasieloski L."/>
            <person name="Aguilar W."/>
            <person name="Moore D."/>
            <person name="Tallon L."/>
            <person name="Sadzewicz L."/>
            <person name="Ott S."/>
            <person name="Zhao X."/>
            <person name="Nagaraj S."/>
            <person name="Vavikolanu K."/>
            <person name="Aluvathingal J."/>
            <person name="Nadendla S."/>
            <person name="Sichtig H."/>
        </authorList>
    </citation>
    <scope>NUCLEOTIDE SEQUENCE [LARGE SCALE GENOMIC DNA]</scope>
    <source>
        <strain evidence="2">FDAARGOS_387</strain>
    </source>
</reference>
<dbReference type="RefSeq" id="WP_029095250.1">
    <property type="nucleotide sequence ID" value="NZ_PDDX01000001.1"/>
</dbReference>
<dbReference type="AlphaFoldDB" id="A0A2C6C5X5"/>
<accession>A0A2C6C5X5</accession>
<comment type="caution">
    <text evidence="1">The sequence shown here is derived from an EMBL/GenBank/DDBJ whole genome shotgun (WGS) entry which is preliminary data.</text>
</comment>
<dbReference type="Proteomes" id="UP000224974">
    <property type="component" value="Unassembled WGS sequence"/>
</dbReference>
<evidence type="ECO:0008006" key="3">
    <source>
        <dbReference type="Google" id="ProtNLM"/>
    </source>
</evidence>
<dbReference type="STRING" id="1111728.GCA_000427805_02845"/>
<sequence length="395" mass="43961">MTSYGMASYGYPARGDANSSGATSQNSDYLKGKIPKVVITPEQRFTDVLASFKNCFSDYKDCTDFPLLGSLLLMDQEVKVGDMEITRGRSDDKEITGKLPCGKDGPIVVTHAFQAKGYIPIGKAKFKVIKRKDLTLKEEQSIWMAMSDSGGFGGFDLYAKPYYQDKTVLDNQEFDEFGIAEITLEPCDAGYSYHIIINPDASLASNVKALESSYAELITQSCALLETVWKDKAEGGYGQYQQWIEFEQMGGVNWDAVRQEFMSALVDKVLELYDTVKLIFNWVSQLDTEKLLEYLSKDAVEELEKLYNSSKKEISDMLVVLSDEVLVFICTKALYSYFCLLTPQQLGEFAAKAIGEIIIMVVLYTVLPGAVLKIALEGLDTVAGFNPTTELTINQ</sequence>